<dbReference type="InterPro" id="IPR016181">
    <property type="entry name" value="Acyl_CoA_acyltransferase"/>
</dbReference>
<dbReference type="HOGENOM" id="CLU_060131_6_5_1"/>
<dbReference type="Proteomes" id="UP000012174">
    <property type="component" value="Unassembled WGS sequence"/>
</dbReference>
<organism evidence="1 2">
    <name type="scientific">Eutypa lata (strain UCR-EL1)</name>
    <name type="common">Grapevine dieback disease fungus</name>
    <name type="synonym">Eutypa armeniacae</name>
    <dbReference type="NCBI Taxonomy" id="1287681"/>
    <lineage>
        <taxon>Eukaryota</taxon>
        <taxon>Fungi</taxon>
        <taxon>Dikarya</taxon>
        <taxon>Ascomycota</taxon>
        <taxon>Pezizomycotina</taxon>
        <taxon>Sordariomycetes</taxon>
        <taxon>Xylariomycetidae</taxon>
        <taxon>Xylariales</taxon>
        <taxon>Diatrypaceae</taxon>
        <taxon>Eutypa</taxon>
    </lineage>
</organism>
<reference evidence="2" key="1">
    <citation type="journal article" date="2013" name="Genome Announc.">
        <title>Draft genome sequence of the grapevine dieback fungus Eutypa lata UCR-EL1.</title>
        <authorList>
            <person name="Blanco-Ulate B."/>
            <person name="Rolshausen P.E."/>
            <person name="Cantu D."/>
        </authorList>
    </citation>
    <scope>NUCLEOTIDE SEQUENCE [LARGE SCALE GENOMIC DNA]</scope>
    <source>
        <strain evidence="2">UCR-EL1</strain>
    </source>
</reference>
<dbReference type="STRING" id="1287681.M7SKX5"/>
<dbReference type="eggNOG" id="ENOG502SQRM">
    <property type="taxonomic scope" value="Eukaryota"/>
</dbReference>
<accession>M7SKX5</accession>
<gene>
    <name evidence="1" type="ORF">UCREL1_8031</name>
</gene>
<dbReference type="Gene3D" id="3.40.630.30">
    <property type="match status" value="1"/>
</dbReference>
<protein>
    <submittedName>
        <fullName evidence="1">Putative gnat family protein</fullName>
    </submittedName>
</protein>
<name>M7SKX5_EUTLA</name>
<dbReference type="SUPFAM" id="SSF55729">
    <property type="entry name" value="Acyl-CoA N-acyltransferases (Nat)"/>
    <property type="match status" value="1"/>
</dbReference>
<dbReference type="OrthoDB" id="2115692at2759"/>
<sequence>MRVPKTCAVLIPFLQNQVCKMTLEVRPVEHADVAQCVGIRVASLGSLVIGRPPPYPGYVQEQEASLHNDLDGNNSHVRHLKVVDTENEEEVMAYAKWEIYEKGRLDLDKLRQPINQSDLEVDQFCRLREAAHEYFCRRNGEMGKHPHLLLALLVTAAKHRRQGAAAKP</sequence>
<proteinExistence type="predicted"/>
<dbReference type="EMBL" id="KB706951">
    <property type="protein sequence ID" value="EMR65003.1"/>
    <property type="molecule type" value="Genomic_DNA"/>
</dbReference>
<evidence type="ECO:0000313" key="2">
    <source>
        <dbReference type="Proteomes" id="UP000012174"/>
    </source>
</evidence>
<dbReference type="KEGG" id="ela:UCREL1_8031"/>
<evidence type="ECO:0000313" key="1">
    <source>
        <dbReference type="EMBL" id="EMR65003.1"/>
    </source>
</evidence>
<dbReference type="AlphaFoldDB" id="M7SKX5"/>
<keyword evidence="2" id="KW-1185">Reference proteome</keyword>